<keyword evidence="2" id="KW-1185">Reference proteome</keyword>
<dbReference type="EMBL" id="WOTE01000007">
    <property type="protein sequence ID" value="NHO40159.1"/>
    <property type="molecule type" value="Genomic_DNA"/>
</dbReference>
<evidence type="ECO:0000313" key="1">
    <source>
        <dbReference type="EMBL" id="NHO40159.1"/>
    </source>
</evidence>
<dbReference type="Proteomes" id="UP000657200">
    <property type="component" value="Unassembled WGS sequence"/>
</dbReference>
<accession>A0ABX0KNS6</accession>
<reference evidence="1 2" key="1">
    <citation type="journal article" date="2020" name="Int. J. Syst. Evol. Microbiol.">
        <title>Novel acetic acid bacteria from cider fermentations: Acetobacter conturbans sp. nov. and Acetobacter fallax sp. nov.</title>
        <authorList>
            <person name="Sombolestani A.S."/>
            <person name="Cleenwerck I."/>
            <person name="Cnockaert M."/>
            <person name="Borremans W."/>
            <person name="Wieme A.D."/>
            <person name="De Vuyst L."/>
            <person name="Vandamme P."/>
        </authorList>
    </citation>
    <scope>NUCLEOTIDE SEQUENCE [LARGE SCALE GENOMIC DNA]</scope>
    <source>
        <strain evidence="1 2">LMG 23848</strain>
    </source>
</reference>
<evidence type="ECO:0008006" key="3">
    <source>
        <dbReference type="Google" id="ProtNLM"/>
    </source>
</evidence>
<evidence type="ECO:0000313" key="2">
    <source>
        <dbReference type="Proteomes" id="UP000657200"/>
    </source>
</evidence>
<feature type="non-terminal residue" evidence="1">
    <location>
        <position position="52"/>
    </location>
</feature>
<protein>
    <recommendedName>
        <fullName evidence="3">Transposase</fullName>
    </recommendedName>
</protein>
<organism evidence="1 2">
    <name type="scientific">Acetobacter ghanensis</name>
    <dbReference type="NCBI Taxonomy" id="431306"/>
    <lineage>
        <taxon>Bacteria</taxon>
        <taxon>Pseudomonadati</taxon>
        <taxon>Pseudomonadota</taxon>
        <taxon>Alphaproteobacteria</taxon>
        <taxon>Acetobacterales</taxon>
        <taxon>Acetobacteraceae</taxon>
        <taxon>Acetobacter</taxon>
    </lineage>
</organism>
<comment type="caution">
    <text evidence="1">The sequence shown here is derived from an EMBL/GenBank/DDBJ whole genome shotgun (WGS) entry which is preliminary data.</text>
</comment>
<gene>
    <name evidence="1" type="ORF">GOB80_10810</name>
</gene>
<name>A0ABX0KNS6_9PROT</name>
<proteinExistence type="predicted"/>
<sequence length="52" mass="6075">MTHAFTLPGIICWGGFGVIDMELLSVIRRWHCRDHLPIREIERRTGLSRNTI</sequence>